<protein>
    <submittedName>
        <fullName evidence="1">Uncharacterized protein</fullName>
    </submittedName>
</protein>
<comment type="caution">
    <text evidence="1">The sequence shown here is derived from an EMBL/GenBank/DDBJ whole genome shotgun (WGS) entry which is preliminary data.</text>
</comment>
<name>A0A0U1QP06_9BACL</name>
<dbReference type="AlphaFoldDB" id="A0A0U1QP06"/>
<proteinExistence type="predicted"/>
<gene>
    <name evidence="1" type="ORF">SINU_07610</name>
</gene>
<reference evidence="1 2" key="1">
    <citation type="journal article" date="2011" name="J. Bacteriol.">
        <title>Draft genome sequence of Sporolactobacillus inulinus strain CASD, an efficient D-lactic acid-producing bacterium with high-concentration lactate tolerance capability.</title>
        <authorList>
            <person name="Yu B."/>
            <person name="Su F."/>
            <person name="Wang L."/>
            <person name="Xu K."/>
            <person name="Zhao B."/>
            <person name="Xu P."/>
        </authorList>
    </citation>
    <scope>NUCLEOTIDE SEQUENCE [LARGE SCALE GENOMIC DNA]</scope>
    <source>
        <strain evidence="1 2">CASD</strain>
    </source>
</reference>
<keyword evidence="2" id="KW-1185">Reference proteome</keyword>
<dbReference type="STRING" id="1069536.SINU_07610"/>
<evidence type="ECO:0000313" key="2">
    <source>
        <dbReference type="Proteomes" id="UP000035553"/>
    </source>
</evidence>
<dbReference type="EMBL" id="AFVQ02000094">
    <property type="protein sequence ID" value="KLI02531.1"/>
    <property type="molecule type" value="Genomic_DNA"/>
</dbReference>
<dbReference type="Proteomes" id="UP000035553">
    <property type="component" value="Unassembled WGS sequence"/>
</dbReference>
<sequence>MCQAYFENLNEKSLNKILGEIEYFLSHMAPVIYYVQNKVYSNFDYLNNLLGNGATKNYYFLIGKTINL</sequence>
<evidence type="ECO:0000313" key="1">
    <source>
        <dbReference type="EMBL" id="KLI02531.1"/>
    </source>
</evidence>
<accession>A0A0U1QP06</accession>
<organism evidence="1 2">
    <name type="scientific">Sporolactobacillus inulinus CASD</name>
    <dbReference type="NCBI Taxonomy" id="1069536"/>
    <lineage>
        <taxon>Bacteria</taxon>
        <taxon>Bacillati</taxon>
        <taxon>Bacillota</taxon>
        <taxon>Bacilli</taxon>
        <taxon>Bacillales</taxon>
        <taxon>Sporolactobacillaceae</taxon>
        <taxon>Sporolactobacillus</taxon>
    </lineage>
</organism>